<protein>
    <submittedName>
        <fullName evidence="1">Uncharacterized protein</fullName>
    </submittedName>
</protein>
<dbReference type="EMBL" id="CP133621">
    <property type="protein sequence ID" value="WMV49833.1"/>
    <property type="molecule type" value="Genomic_DNA"/>
</dbReference>
<reference evidence="1" key="1">
    <citation type="submission" date="2023-08" db="EMBL/GenBank/DDBJ databases">
        <title>A de novo genome assembly of Solanum verrucosum Schlechtendal, a Mexican diploid species geographically isolated from the other diploid A-genome species in potato relatives.</title>
        <authorList>
            <person name="Hosaka K."/>
        </authorList>
    </citation>
    <scope>NUCLEOTIDE SEQUENCE</scope>
    <source>
        <tissue evidence="1">Young leaves</tissue>
    </source>
</reference>
<keyword evidence="2" id="KW-1185">Reference proteome</keyword>
<organism evidence="1 2">
    <name type="scientific">Solanum verrucosum</name>
    <dbReference type="NCBI Taxonomy" id="315347"/>
    <lineage>
        <taxon>Eukaryota</taxon>
        <taxon>Viridiplantae</taxon>
        <taxon>Streptophyta</taxon>
        <taxon>Embryophyta</taxon>
        <taxon>Tracheophyta</taxon>
        <taxon>Spermatophyta</taxon>
        <taxon>Magnoliopsida</taxon>
        <taxon>eudicotyledons</taxon>
        <taxon>Gunneridae</taxon>
        <taxon>Pentapetalae</taxon>
        <taxon>asterids</taxon>
        <taxon>lamiids</taxon>
        <taxon>Solanales</taxon>
        <taxon>Solanaceae</taxon>
        <taxon>Solanoideae</taxon>
        <taxon>Solaneae</taxon>
        <taxon>Solanum</taxon>
    </lineage>
</organism>
<accession>A0AAF0ZU32</accession>
<evidence type="ECO:0000313" key="2">
    <source>
        <dbReference type="Proteomes" id="UP001234989"/>
    </source>
</evidence>
<evidence type="ECO:0000313" key="1">
    <source>
        <dbReference type="EMBL" id="WMV49833.1"/>
    </source>
</evidence>
<dbReference type="Proteomes" id="UP001234989">
    <property type="component" value="Chromosome 10"/>
</dbReference>
<sequence length="88" mass="9511">MVYNGSESSFVADVKAKQRLDPTLVDLKESDMTTQGAFASAIEGDRDDQGAPPHAHQAPQALVDHLTDQVTNAEFMVAFLFLAQAMMA</sequence>
<gene>
    <name evidence="1" type="ORF">MTR67_043218</name>
</gene>
<proteinExistence type="predicted"/>
<dbReference type="AlphaFoldDB" id="A0AAF0ZU32"/>
<name>A0AAF0ZU32_SOLVR</name>